<organism evidence="7 8">
    <name type="scientific">Nocardiopsis flavescens</name>
    <dbReference type="NCBI Taxonomy" id="758803"/>
    <lineage>
        <taxon>Bacteria</taxon>
        <taxon>Bacillati</taxon>
        <taxon>Actinomycetota</taxon>
        <taxon>Actinomycetes</taxon>
        <taxon>Streptosporangiales</taxon>
        <taxon>Nocardiopsidaceae</taxon>
        <taxon>Nocardiopsis</taxon>
    </lineage>
</organism>
<evidence type="ECO:0000313" key="7">
    <source>
        <dbReference type="EMBL" id="SHJ82540.1"/>
    </source>
</evidence>
<dbReference type="Pfam" id="PF16859">
    <property type="entry name" value="TetR_C_11"/>
    <property type="match status" value="1"/>
</dbReference>
<evidence type="ECO:0000259" key="6">
    <source>
        <dbReference type="PROSITE" id="PS50977"/>
    </source>
</evidence>
<evidence type="ECO:0000256" key="3">
    <source>
        <dbReference type="ARBA" id="ARBA00023163"/>
    </source>
</evidence>
<dbReference type="InterPro" id="IPR036271">
    <property type="entry name" value="Tet_transcr_reg_TetR-rel_C_sf"/>
</dbReference>
<dbReference type="PROSITE" id="PS50977">
    <property type="entry name" value="HTH_TETR_2"/>
    <property type="match status" value="1"/>
</dbReference>
<dbReference type="PANTHER" id="PTHR30055">
    <property type="entry name" value="HTH-TYPE TRANSCRIPTIONAL REGULATOR RUTR"/>
    <property type="match status" value="1"/>
</dbReference>
<reference evidence="7 8" key="1">
    <citation type="submission" date="2016-11" db="EMBL/GenBank/DDBJ databases">
        <authorList>
            <person name="Jaros S."/>
            <person name="Januszkiewicz K."/>
            <person name="Wedrychowicz H."/>
        </authorList>
    </citation>
    <scope>NUCLEOTIDE SEQUENCE [LARGE SCALE GENOMIC DNA]</scope>
    <source>
        <strain evidence="7 8">CGMCC 4.5723</strain>
    </source>
</reference>
<gene>
    <name evidence="7" type="ORF">SAMN05421803_11036</name>
</gene>
<dbReference type="GO" id="GO:0000976">
    <property type="term" value="F:transcription cis-regulatory region binding"/>
    <property type="evidence" value="ECO:0007669"/>
    <property type="project" value="TreeGrafter"/>
</dbReference>
<dbReference type="Gene3D" id="1.10.10.60">
    <property type="entry name" value="Homeodomain-like"/>
    <property type="match status" value="1"/>
</dbReference>
<feature type="region of interest" description="Disordered" evidence="5">
    <location>
        <begin position="1"/>
        <end position="27"/>
    </location>
</feature>
<evidence type="ECO:0000256" key="5">
    <source>
        <dbReference type="SAM" id="MobiDB-lite"/>
    </source>
</evidence>
<dbReference type="SUPFAM" id="SSF46689">
    <property type="entry name" value="Homeodomain-like"/>
    <property type="match status" value="1"/>
</dbReference>
<dbReference type="OrthoDB" id="9796019at2"/>
<evidence type="ECO:0000313" key="8">
    <source>
        <dbReference type="Proteomes" id="UP000184452"/>
    </source>
</evidence>
<feature type="domain" description="HTH tetR-type" evidence="6">
    <location>
        <begin position="27"/>
        <end position="87"/>
    </location>
</feature>
<dbReference type="EMBL" id="FQZK01000010">
    <property type="protein sequence ID" value="SHJ82540.1"/>
    <property type="molecule type" value="Genomic_DNA"/>
</dbReference>
<dbReference type="Proteomes" id="UP000184452">
    <property type="component" value="Unassembled WGS sequence"/>
</dbReference>
<sequence>MTNDSAAGAADGGPRRGARGRGRRPAEEVRADVLRTVGGLLLEEGLAGLTFERVARLSGASKTTLHKWWPSRGSLALDGYFHAVQPALDFPDTGDVRADLLSQMRSFVRVMTRTPGGRVLTQLIGEAQTDTGLAAAYRRLYSSQRRALAAERLRRAQEEGQIRADADVRVLVDQLWGAVYHRLLIPDEPVTEEFAAALVANLLDGVGPG</sequence>
<keyword evidence="2 4" id="KW-0238">DNA-binding</keyword>
<name>A0A1M6MGR1_9ACTN</name>
<proteinExistence type="predicted"/>
<dbReference type="SUPFAM" id="SSF48498">
    <property type="entry name" value="Tetracyclin repressor-like, C-terminal domain"/>
    <property type="match status" value="1"/>
</dbReference>
<evidence type="ECO:0000256" key="2">
    <source>
        <dbReference type="ARBA" id="ARBA00023125"/>
    </source>
</evidence>
<dbReference type="InterPro" id="IPR001647">
    <property type="entry name" value="HTH_TetR"/>
</dbReference>
<protein>
    <submittedName>
        <fullName evidence="7">DNA-binding transcriptional regulator, AcrR family</fullName>
    </submittedName>
</protein>
<keyword evidence="3" id="KW-0804">Transcription</keyword>
<keyword evidence="8" id="KW-1185">Reference proteome</keyword>
<dbReference type="STRING" id="758803.SAMN05421803_11036"/>
<dbReference type="AlphaFoldDB" id="A0A1M6MGR1"/>
<accession>A0A1M6MGR1</accession>
<dbReference type="PANTHER" id="PTHR30055:SF148">
    <property type="entry name" value="TETR-FAMILY TRANSCRIPTIONAL REGULATOR"/>
    <property type="match status" value="1"/>
</dbReference>
<dbReference type="Gene3D" id="1.10.357.10">
    <property type="entry name" value="Tetracycline Repressor, domain 2"/>
    <property type="match status" value="1"/>
</dbReference>
<evidence type="ECO:0000256" key="1">
    <source>
        <dbReference type="ARBA" id="ARBA00023015"/>
    </source>
</evidence>
<dbReference type="InterPro" id="IPR050109">
    <property type="entry name" value="HTH-type_TetR-like_transc_reg"/>
</dbReference>
<dbReference type="InterPro" id="IPR011075">
    <property type="entry name" value="TetR_C"/>
</dbReference>
<feature type="DNA-binding region" description="H-T-H motif" evidence="4">
    <location>
        <begin position="50"/>
        <end position="69"/>
    </location>
</feature>
<evidence type="ECO:0000256" key="4">
    <source>
        <dbReference type="PROSITE-ProRule" id="PRU00335"/>
    </source>
</evidence>
<dbReference type="InterPro" id="IPR009057">
    <property type="entry name" value="Homeodomain-like_sf"/>
</dbReference>
<dbReference type="RefSeq" id="WP_073380327.1">
    <property type="nucleotide sequence ID" value="NZ_FQZK01000010.1"/>
</dbReference>
<dbReference type="GO" id="GO:0003700">
    <property type="term" value="F:DNA-binding transcription factor activity"/>
    <property type="evidence" value="ECO:0007669"/>
    <property type="project" value="TreeGrafter"/>
</dbReference>
<keyword evidence="1" id="KW-0805">Transcription regulation</keyword>